<dbReference type="EMBL" id="CAMGYJ010000008">
    <property type="protein sequence ID" value="CAI0458883.1"/>
    <property type="molecule type" value="Genomic_DNA"/>
</dbReference>
<evidence type="ECO:0000256" key="1">
    <source>
        <dbReference type="SAM" id="Phobius"/>
    </source>
</evidence>
<protein>
    <submittedName>
        <fullName evidence="2">Uncharacterized protein</fullName>
    </submittedName>
</protein>
<sequence length="231" mass="26043">FGIDCCLVLISGLSFGQGKGKRGSPPVRDLPAMDAAVRVRRVFSCMSYLGVLLANSIYLVIRSFRVWGSLTMFYCLWGFGSGFGRRKWKKGTRRIHYRISPATKMTTAGWCPCAIGKGEYRDCTAAEDSSAGDRMRVSLRRSCLFMVGLWLKKKAKEVEEGFRLWLCVLEGKEFGNDQEMKKKKKKRGSLLGVVFCRVWFQRSLLVVSAQRPLFIERGCLGSKQATIPNLV</sequence>
<keyword evidence="1" id="KW-0472">Membrane</keyword>
<feature type="transmembrane region" description="Helical" evidence="1">
    <location>
        <begin position="42"/>
        <end position="61"/>
    </location>
</feature>
<comment type="caution">
    <text evidence="2">The sequence shown here is derived from an EMBL/GenBank/DDBJ whole genome shotgun (WGS) entry which is preliminary data.</text>
</comment>
<keyword evidence="3" id="KW-1185">Reference proteome</keyword>
<proteinExistence type="predicted"/>
<dbReference type="AlphaFoldDB" id="A0AAV0NJU2"/>
<reference evidence="2" key="1">
    <citation type="submission" date="2022-08" db="EMBL/GenBank/DDBJ databases">
        <authorList>
            <person name="Gutierrez-Valencia J."/>
        </authorList>
    </citation>
    <scope>NUCLEOTIDE SEQUENCE</scope>
</reference>
<feature type="non-terminal residue" evidence="2">
    <location>
        <position position="1"/>
    </location>
</feature>
<keyword evidence="1" id="KW-1133">Transmembrane helix</keyword>
<dbReference type="Proteomes" id="UP001154282">
    <property type="component" value="Unassembled WGS sequence"/>
</dbReference>
<evidence type="ECO:0000313" key="3">
    <source>
        <dbReference type="Proteomes" id="UP001154282"/>
    </source>
</evidence>
<accession>A0AAV0NJU2</accession>
<keyword evidence="1" id="KW-0812">Transmembrane</keyword>
<name>A0AAV0NJU2_9ROSI</name>
<evidence type="ECO:0000313" key="2">
    <source>
        <dbReference type="EMBL" id="CAI0458883.1"/>
    </source>
</evidence>
<gene>
    <name evidence="2" type="ORF">LITE_LOCUS33747</name>
</gene>
<feature type="transmembrane region" description="Helical" evidence="1">
    <location>
        <begin position="67"/>
        <end position="84"/>
    </location>
</feature>
<organism evidence="2 3">
    <name type="scientific">Linum tenue</name>
    <dbReference type="NCBI Taxonomy" id="586396"/>
    <lineage>
        <taxon>Eukaryota</taxon>
        <taxon>Viridiplantae</taxon>
        <taxon>Streptophyta</taxon>
        <taxon>Embryophyta</taxon>
        <taxon>Tracheophyta</taxon>
        <taxon>Spermatophyta</taxon>
        <taxon>Magnoliopsida</taxon>
        <taxon>eudicotyledons</taxon>
        <taxon>Gunneridae</taxon>
        <taxon>Pentapetalae</taxon>
        <taxon>rosids</taxon>
        <taxon>fabids</taxon>
        <taxon>Malpighiales</taxon>
        <taxon>Linaceae</taxon>
        <taxon>Linum</taxon>
    </lineage>
</organism>